<reference evidence="2" key="1">
    <citation type="submission" date="2020-09" db="EMBL/GenBank/DDBJ databases">
        <title>A novel bacterium of genus Hazenella, isolated from South China Sea.</title>
        <authorList>
            <person name="Huang H."/>
            <person name="Mo K."/>
            <person name="Hu Y."/>
        </authorList>
    </citation>
    <scope>NUCLEOTIDE SEQUENCE</scope>
    <source>
        <strain evidence="2">IB182357</strain>
    </source>
</reference>
<feature type="region of interest" description="Disordered" evidence="1">
    <location>
        <begin position="33"/>
        <end position="149"/>
    </location>
</feature>
<protein>
    <submittedName>
        <fullName evidence="2">Uncharacterized protein</fullName>
    </submittedName>
</protein>
<feature type="compositionally biased region" description="Basic and acidic residues" evidence="1">
    <location>
        <begin position="33"/>
        <end position="48"/>
    </location>
</feature>
<sequence>MNKKKRVKSNGAPSTYYKDMNWLKQQIKSAVKEQLEANQKESEGRAEENPFPMNGWEQVPPPQRQKTEQERNPDGMVEEDLFASPWGPIDEHPGQTPKPSVEENPWKMEQQPSRQEQEIEEWPDAFDETANLRSASRSKPKKIKKQNLR</sequence>
<dbReference type="AlphaFoldDB" id="A0A926RT91"/>
<evidence type="ECO:0000313" key="3">
    <source>
        <dbReference type="Proteomes" id="UP000661691"/>
    </source>
</evidence>
<evidence type="ECO:0000313" key="2">
    <source>
        <dbReference type="EMBL" id="MBD1371398.1"/>
    </source>
</evidence>
<comment type="caution">
    <text evidence="2">The sequence shown here is derived from an EMBL/GenBank/DDBJ whole genome shotgun (WGS) entry which is preliminary data.</text>
</comment>
<proteinExistence type="predicted"/>
<dbReference type="RefSeq" id="WP_191141521.1">
    <property type="nucleotide sequence ID" value="NZ_JACXAH010000003.1"/>
</dbReference>
<feature type="compositionally biased region" description="Basic residues" evidence="1">
    <location>
        <begin position="136"/>
        <end position="149"/>
    </location>
</feature>
<keyword evidence="3" id="KW-1185">Reference proteome</keyword>
<gene>
    <name evidence="2" type="ORF">IC620_03395</name>
</gene>
<feature type="region of interest" description="Disordered" evidence="1">
    <location>
        <begin position="1"/>
        <end position="21"/>
    </location>
</feature>
<accession>A0A926RT91</accession>
<name>A0A926RT91_9BACL</name>
<dbReference type="EMBL" id="JACXAH010000003">
    <property type="protein sequence ID" value="MBD1371398.1"/>
    <property type="molecule type" value="Genomic_DNA"/>
</dbReference>
<dbReference type="Proteomes" id="UP000661691">
    <property type="component" value="Unassembled WGS sequence"/>
</dbReference>
<organism evidence="2 3">
    <name type="scientific">Polycladospora coralii</name>
    <dbReference type="NCBI Taxonomy" id="2771432"/>
    <lineage>
        <taxon>Bacteria</taxon>
        <taxon>Bacillati</taxon>
        <taxon>Bacillota</taxon>
        <taxon>Bacilli</taxon>
        <taxon>Bacillales</taxon>
        <taxon>Thermoactinomycetaceae</taxon>
        <taxon>Polycladospora</taxon>
    </lineage>
</organism>
<feature type="compositionally biased region" description="Acidic residues" evidence="1">
    <location>
        <begin position="118"/>
        <end position="127"/>
    </location>
</feature>
<evidence type="ECO:0000256" key="1">
    <source>
        <dbReference type="SAM" id="MobiDB-lite"/>
    </source>
</evidence>